<comment type="caution">
    <text evidence="2">The sequence shown here is derived from an EMBL/GenBank/DDBJ whole genome shotgun (WGS) entry which is preliminary data.</text>
</comment>
<name>X0XPB0_9ZZZZ</name>
<gene>
    <name evidence="2" type="ORF">S01H1_81759</name>
</gene>
<organism evidence="2">
    <name type="scientific">marine sediment metagenome</name>
    <dbReference type="NCBI Taxonomy" id="412755"/>
    <lineage>
        <taxon>unclassified sequences</taxon>
        <taxon>metagenomes</taxon>
        <taxon>ecological metagenomes</taxon>
    </lineage>
</organism>
<dbReference type="InterPro" id="IPR002611">
    <property type="entry name" value="IstB_ATP-bd"/>
</dbReference>
<feature type="domain" description="IstB-like ATP-binding" evidence="1">
    <location>
        <begin position="1"/>
        <end position="117"/>
    </location>
</feature>
<evidence type="ECO:0000313" key="2">
    <source>
        <dbReference type="EMBL" id="GAG44994.1"/>
    </source>
</evidence>
<sequence>RHGYTALYYRASKFLEFMESEKAIGNYLKTLEKFAKVKLLVLDDIGPDVMNKQQRNIFFDIVEERYLLTSTIITSQLPLDQWYGVFDEPTIADAVCDRLFHNAHKILLKGDSMRKPTQGRKKT</sequence>
<dbReference type="Gene3D" id="3.40.50.300">
    <property type="entry name" value="P-loop containing nucleotide triphosphate hydrolases"/>
    <property type="match status" value="1"/>
</dbReference>
<dbReference type="InterPro" id="IPR027417">
    <property type="entry name" value="P-loop_NTPase"/>
</dbReference>
<dbReference type="SUPFAM" id="SSF52540">
    <property type="entry name" value="P-loop containing nucleoside triphosphate hydrolases"/>
    <property type="match status" value="1"/>
</dbReference>
<dbReference type="EMBL" id="BARS01055368">
    <property type="protein sequence ID" value="GAG44994.1"/>
    <property type="molecule type" value="Genomic_DNA"/>
</dbReference>
<proteinExistence type="predicted"/>
<dbReference type="AlphaFoldDB" id="X0XPB0"/>
<dbReference type="GO" id="GO:0005524">
    <property type="term" value="F:ATP binding"/>
    <property type="evidence" value="ECO:0007669"/>
    <property type="project" value="InterPro"/>
</dbReference>
<accession>X0XPB0</accession>
<feature type="non-terminal residue" evidence="2">
    <location>
        <position position="1"/>
    </location>
</feature>
<evidence type="ECO:0000259" key="1">
    <source>
        <dbReference type="Pfam" id="PF01695"/>
    </source>
</evidence>
<reference evidence="2" key="1">
    <citation type="journal article" date="2014" name="Front. Microbiol.">
        <title>High frequency of phylogenetically diverse reductive dehalogenase-homologous genes in deep subseafloor sedimentary metagenomes.</title>
        <authorList>
            <person name="Kawai M."/>
            <person name="Futagami T."/>
            <person name="Toyoda A."/>
            <person name="Takaki Y."/>
            <person name="Nishi S."/>
            <person name="Hori S."/>
            <person name="Arai W."/>
            <person name="Tsubouchi T."/>
            <person name="Morono Y."/>
            <person name="Uchiyama I."/>
            <person name="Ito T."/>
            <person name="Fujiyama A."/>
            <person name="Inagaki F."/>
            <person name="Takami H."/>
        </authorList>
    </citation>
    <scope>NUCLEOTIDE SEQUENCE</scope>
    <source>
        <strain evidence="2">Expedition CK06-06</strain>
    </source>
</reference>
<protein>
    <recommendedName>
        <fullName evidence="1">IstB-like ATP-binding domain-containing protein</fullName>
    </recommendedName>
</protein>
<dbReference type="Pfam" id="PF01695">
    <property type="entry name" value="IstB_IS21"/>
    <property type="match status" value="1"/>
</dbReference>